<dbReference type="Proteomes" id="UP001551658">
    <property type="component" value="Unassembled WGS sequence"/>
</dbReference>
<proteinExistence type="predicted"/>
<accession>A0ABV3F407</accession>
<reference evidence="1 2" key="1">
    <citation type="submission" date="2024-06" db="EMBL/GenBank/DDBJ databases">
        <title>The Natural Products Discovery Center: Release of the First 8490 Sequenced Strains for Exploring Actinobacteria Biosynthetic Diversity.</title>
        <authorList>
            <person name="Kalkreuter E."/>
            <person name="Kautsar S.A."/>
            <person name="Yang D."/>
            <person name="Bader C.D."/>
            <person name="Teijaro C.N."/>
            <person name="Fluegel L."/>
            <person name="Davis C.M."/>
            <person name="Simpson J.R."/>
            <person name="Lauterbach L."/>
            <person name="Steele A.D."/>
            <person name="Gui C."/>
            <person name="Meng S."/>
            <person name="Li G."/>
            <person name="Viehrig K."/>
            <person name="Ye F."/>
            <person name="Su P."/>
            <person name="Kiefer A.F."/>
            <person name="Nichols A."/>
            <person name="Cepeda A.J."/>
            <person name="Yan W."/>
            <person name="Fan B."/>
            <person name="Jiang Y."/>
            <person name="Adhikari A."/>
            <person name="Zheng C.-J."/>
            <person name="Schuster L."/>
            <person name="Cowan T.M."/>
            <person name="Smanski M.J."/>
            <person name="Chevrette M.G."/>
            <person name="De Carvalho L.P.S."/>
            <person name="Shen B."/>
        </authorList>
    </citation>
    <scope>NUCLEOTIDE SEQUENCE [LARGE SCALE GENOMIC DNA]</scope>
    <source>
        <strain evidence="1 2">NPDC050671</strain>
    </source>
</reference>
<dbReference type="Pfam" id="PF19459">
    <property type="entry name" value="DUF5996"/>
    <property type="match status" value="1"/>
</dbReference>
<dbReference type="RefSeq" id="WP_357974770.1">
    <property type="nucleotide sequence ID" value="NZ_JBFAIH010000002.1"/>
</dbReference>
<sequence length="46" mass="4800">MWLGARFTGKAGPVHSFRGAMDLACIRFGRGPPAGAISLSGVQRVV</sequence>
<name>A0ABV3F407_9NOCA</name>
<organism evidence="1 2">
    <name type="scientific">Nocardia fusca</name>
    <dbReference type="NCBI Taxonomy" id="941183"/>
    <lineage>
        <taxon>Bacteria</taxon>
        <taxon>Bacillati</taxon>
        <taxon>Actinomycetota</taxon>
        <taxon>Actinomycetes</taxon>
        <taxon>Mycobacteriales</taxon>
        <taxon>Nocardiaceae</taxon>
        <taxon>Nocardia</taxon>
    </lineage>
</organism>
<keyword evidence="2" id="KW-1185">Reference proteome</keyword>
<evidence type="ECO:0000313" key="2">
    <source>
        <dbReference type="Proteomes" id="UP001551658"/>
    </source>
</evidence>
<evidence type="ECO:0000313" key="1">
    <source>
        <dbReference type="EMBL" id="MEV0362391.1"/>
    </source>
</evidence>
<protein>
    <submittedName>
        <fullName evidence="1">DUF5996 family protein</fullName>
    </submittedName>
</protein>
<gene>
    <name evidence="1" type="ORF">AB0H72_06780</name>
</gene>
<comment type="caution">
    <text evidence="1">The sequence shown here is derived from an EMBL/GenBank/DDBJ whole genome shotgun (WGS) entry which is preliminary data.</text>
</comment>
<dbReference type="EMBL" id="JBFAIH010000002">
    <property type="protein sequence ID" value="MEV0362391.1"/>
    <property type="molecule type" value="Genomic_DNA"/>
</dbReference>
<dbReference type="InterPro" id="IPR046038">
    <property type="entry name" value="DUF5996"/>
</dbReference>